<keyword evidence="1" id="KW-0812">Transmembrane</keyword>
<keyword evidence="1" id="KW-0472">Membrane</keyword>
<evidence type="ECO:0000256" key="1">
    <source>
        <dbReference type="SAM" id="Phobius"/>
    </source>
</evidence>
<dbReference type="Proteomes" id="UP000054826">
    <property type="component" value="Unassembled WGS sequence"/>
</dbReference>
<comment type="caution">
    <text evidence="2">The sequence shown here is derived from an EMBL/GenBank/DDBJ whole genome shotgun (WGS) entry which is preliminary data.</text>
</comment>
<keyword evidence="1" id="KW-1133">Transmembrane helix</keyword>
<protein>
    <submittedName>
        <fullName evidence="2">Uncharacterized protein</fullName>
    </submittedName>
</protein>
<accession>A0A0V1K3S6</accession>
<sequence length="86" mass="9454">MYIYYDGTRCLGGDIFDCITALSLVLFTFVVRIFCLTRLGGDSFLFVPSILHALHGVLISLPEFEALAAPRLLSAKLELGGNCKQK</sequence>
<dbReference type="AlphaFoldDB" id="A0A0V1K3S6"/>
<reference evidence="2 3" key="1">
    <citation type="submission" date="2015-01" db="EMBL/GenBank/DDBJ databases">
        <title>Evolution of Trichinella species and genotypes.</title>
        <authorList>
            <person name="Korhonen P.K."/>
            <person name="Edoardo P."/>
            <person name="Giuseppe L.R."/>
            <person name="Gasser R.B."/>
        </authorList>
    </citation>
    <scope>NUCLEOTIDE SEQUENCE [LARGE SCALE GENOMIC DNA]</scope>
    <source>
        <strain evidence="2">ISS176</strain>
    </source>
</reference>
<proteinExistence type="predicted"/>
<organism evidence="2 3">
    <name type="scientific">Trichinella pseudospiralis</name>
    <name type="common">Parasitic roundworm</name>
    <dbReference type="NCBI Taxonomy" id="6337"/>
    <lineage>
        <taxon>Eukaryota</taxon>
        <taxon>Metazoa</taxon>
        <taxon>Ecdysozoa</taxon>
        <taxon>Nematoda</taxon>
        <taxon>Enoplea</taxon>
        <taxon>Dorylaimia</taxon>
        <taxon>Trichinellida</taxon>
        <taxon>Trichinellidae</taxon>
        <taxon>Trichinella</taxon>
    </lineage>
</organism>
<name>A0A0V1K3S6_TRIPS</name>
<dbReference type="EMBL" id="JYDV01000018">
    <property type="protein sequence ID" value="KRZ41891.1"/>
    <property type="molecule type" value="Genomic_DNA"/>
</dbReference>
<gene>
    <name evidence="2" type="ORF">T4C_2220</name>
</gene>
<feature type="transmembrane region" description="Helical" evidence="1">
    <location>
        <begin position="12"/>
        <end position="31"/>
    </location>
</feature>
<evidence type="ECO:0000313" key="3">
    <source>
        <dbReference type="Proteomes" id="UP000054826"/>
    </source>
</evidence>
<evidence type="ECO:0000313" key="2">
    <source>
        <dbReference type="EMBL" id="KRZ41891.1"/>
    </source>
</evidence>